<dbReference type="InterPro" id="IPR001189">
    <property type="entry name" value="Mn/Fe_SOD"/>
</dbReference>
<keyword evidence="4 5" id="KW-0560">Oxidoreductase</keyword>
<dbReference type="PRINTS" id="PR01703">
    <property type="entry name" value="MNSODISMTASE"/>
</dbReference>
<accession>A0ABS2MNR2</accession>
<dbReference type="Proteomes" id="UP000767854">
    <property type="component" value="Unassembled WGS sequence"/>
</dbReference>
<dbReference type="PANTHER" id="PTHR43595">
    <property type="entry name" value="37S RIBOSOMAL PROTEIN S26, MITOCHONDRIAL"/>
    <property type="match status" value="1"/>
</dbReference>
<dbReference type="PROSITE" id="PS00088">
    <property type="entry name" value="SOD_MN"/>
    <property type="match status" value="1"/>
</dbReference>
<evidence type="ECO:0000256" key="1">
    <source>
        <dbReference type="ARBA" id="ARBA00008714"/>
    </source>
</evidence>
<dbReference type="EC" id="1.15.1.1" evidence="2 5"/>
<dbReference type="Gene3D" id="1.10.287.990">
    <property type="entry name" value="Fe,Mn superoxide dismutase (SOD) domain"/>
    <property type="match status" value="1"/>
</dbReference>
<dbReference type="InterPro" id="IPR036324">
    <property type="entry name" value="Mn/Fe_SOD_N_sf"/>
</dbReference>
<evidence type="ECO:0000313" key="9">
    <source>
        <dbReference type="Proteomes" id="UP000767854"/>
    </source>
</evidence>
<proteinExistence type="inferred from homology"/>
<sequence length="203" mass="23487">MKLELPKLNYAYDALEPHIDAKTMEIHYEKHHGGYVNNLNAAVSKYDHLKDWSLEKLLKNLDDLPEDIKTAVRNNGGGHYNHSLFWASLTPESVEASDSMKKLIEEAFDSMEGFKDAFKEAALKRFGSGWAWLVHSKEDKRLKIISTPNQDTPLVESVEPLLGIDVWEHAYYLNYQNRRADYIDAFFKCINWAVVEERVLDLE</sequence>
<dbReference type="GO" id="GO:0004784">
    <property type="term" value="F:superoxide dismutase activity"/>
    <property type="evidence" value="ECO:0007669"/>
    <property type="project" value="UniProtKB-EC"/>
</dbReference>
<dbReference type="EMBL" id="JAFBDT010000003">
    <property type="protein sequence ID" value="MBM7561043.1"/>
    <property type="molecule type" value="Genomic_DNA"/>
</dbReference>
<dbReference type="Pfam" id="PF00081">
    <property type="entry name" value="Sod_Fe_N"/>
    <property type="match status" value="1"/>
</dbReference>
<organism evidence="8 9">
    <name type="scientific">Fusibacter tunisiensis</name>
    <dbReference type="NCBI Taxonomy" id="1008308"/>
    <lineage>
        <taxon>Bacteria</taxon>
        <taxon>Bacillati</taxon>
        <taxon>Bacillota</taxon>
        <taxon>Clostridia</taxon>
        <taxon>Eubacteriales</taxon>
        <taxon>Eubacteriales Family XII. Incertae Sedis</taxon>
        <taxon>Fusibacter</taxon>
    </lineage>
</organism>
<evidence type="ECO:0000256" key="5">
    <source>
        <dbReference type="RuleBase" id="RU000414"/>
    </source>
</evidence>
<evidence type="ECO:0000259" key="6">
    <source>
        <dbReference type="Pfam" id="PF00081"/>
    </source>
</evidence>
<evidence type="ECO:0000256" key="3">
    <source>
        <dbReference type="ARBA" id="ARBA00022723"/>
    </source>
</evidence>
<keyword evidence="9" id="KW-1185">Reference proteome</keyword>
<evidence type="ECO:0000256" key="2">
    <source>
        <dbReference type="ARBA" id="ARBA00012682"/>
    </source>
</evidence>
<dbReference type="InterPro" id="IPR036314">
    <property type="entry name" value="SOD_C_sf"/>
</dbReference>
<feature type="domain" description="Manganese/iron superoxide dismutase N-terminal" evidence="6">
    <location>
        <begin position="4"/>
        <end position="89"/>
    </location>
</feature>
<keyword evidence="3 5" id="KW-0479">Metal-binding</keyword>
<gene>
    <name evidence="8" type="ORF">JOC49_000560</name>
</gene>
<dbReference type="InterPro" id="IPR019831">
    <property type="entry name" value="Mn/Fe_SOD_N"/>
</dbReference>
<evidence type="ECO:0000256" key="4">
    <source>
        <dbReference type="ARBA" id="ARBA00023002"/>
    </source>
</evidence>
<name>A0ABS2MNR2_9FIRM</name>
<dbReference type="InterPro" id="IPR019832">
    <property type="entry name" value="Mn/Fe_SOD_C"/>
</dbReference>
<dbReference type="Gene3D" id="3.55.40.20">
    <property type="entry name" value="Iron/manganese superoxide dismutase, C-terminal domain"/>
    <property type="match status" value="1"/>
</dbReference>
<comment type="caution">
    <text evidence="8">The sequence shown here is derived from an EMBL/GenBank/DDBJ whole genome shotgun (WGS) entry which is preliminary data.</text>
</comment>
<dbReference type="SUPFAM" id="SSF54719">
    <property type="entry name" value="Fe,Mn superoxide dismutase (SOD), C-terminal domain"/>
    <property type="match status" value="1"/>
</dbReference>
<comment type="similarity">
    <text evidence="1 5">Belongs to the iron/manganese superoxide dismutase family.</text>
</comment>
<reference evidence="8 9" key="1">
    <citation type="submission" date="2021-01" db="EMBL/GenBank/DDBJ databases">
        <title>Genomic Encyclopedia of Type Strains, Phase IV (KMG-IV): sequencing the most valuable type-strain genomes for metagenomic binning, comparative biology and taxonomic classification.</title>
        <authorList>
            <person name="Goeker M."/>
        </authorList>
    </citation>
    <scope>NUCLEOTIDE SEQUENCE [LARGE SCALE GENOMIC DNA]</scope>
    <source>
        <strain evidence="8 9">DSM 24436</strain>
    </source>
</reference>
<dbReference type="RefSeq" id="WP_204662015.1">
    <property type="nucleotide sequence ID" value="NZ_JAFBDT010000003.1"/>
</dbReference>
<dbReference type="SUPFAM" id="SSF46609">
    <property type="entry name" value="Fe,Mn superoxide dismutase (SOD), N-terminal domain"/>
    <property type="match status" value="1"/>
</dbReference>
<comment type="function">
    <text evidence="5">Destroys radicals which are normally produced within the cells and which are toxic to biological systems.</text>
</comment>
<dbReference type="PANTHER" id="PTHR43595:SF2">
    <property type="entry name" value="SMALL RIBOSOMAL SUBUNIT PROTEIN MS42"/>
    <property type="match status" value="1"/>
</dbReference>
<evidence type="ECO:0000259" key="7">
    <source>
        <dbReference type="Pfam" id="PF02777"/>
    </source>
</evidence>
<dbReference type="PIRSF" id="PIRSF000349">
    <property type="entry name" value="SODismutase"/>
    <property type="match status" value="1"/>
</dbReference>
<protein>
    <recommendedName>
        <fullName evidence="2 5">Superoxide dismutase</fullName>
        <ecNumber evidence="2 5">1.15.1.1</ecNumber>
    </recommendedName>
</protein>
<evidence type="ECO:0000313" key="8">
    <source>
        <dbReference type="EMBL" id="MBM7561043.1"/>
    </source>
</evidence>
<comment type="catalytic activity">
    <reaction evidence="5">
        <text>2 superoxide + 2 H(+) = H2O2 + O2</text>
        <dbReference type="Rhea" id="RHEA:20696"/>
        <dbReference type="ChEBI" id="CHEBI:15378"/>
        <dbReference type="ChEBI" id="CHEBI:15379"/>
        <dbReference type="ChEBI" id="CHEBI:16240"/>
        <dbReference type="ChEBI" id="CHEBI:18421"/>
        <dbReference type="EC" id="1.15.1.1"/>
    </reaction>
</comment>
<feature type="domain" description="Manganese/iron superoxide dismutase C-terminal" evidence="7">
    <location>
        <begin position="98"/>
        <end position="198"/>
    </location>
</feature>
<dbReference type="Pfam" id="PF02777">
    <property type="entry name" value="Sod_Fe_C"/>
    <property type="match status" value="1"/>
</dbReference>
<dbReference type="InterPro" id="IPR019833">
    <property type="entry name" value="Mn/Fe_SOD_BS"/>
</dbReference>